<feature type="region of interest" description="Disordered" evidence="1">
    <location>
        <begin position="788"/>
        <end position="818"/>
    </location>
</feature>
<evidence type="ECO:0000313" key="2">
    <source>
        <dbReference type="EMBL" id="RUS78473.1"/>
    </source>
</evidence>
<feature type="region of interest" description="Disordered" evidence="1">
    <location>
        <begin position="488"/>
        <end position="510"/>
    </location>
</feature>
<protein>
    <submittedName>
        <fullName evidence="2">Uncharacterized protein</fullName>
    </submittedName>
</protein>
<reference evidence="2 3" key="1">
    <citation type="submission" date="2019-01" db="EMBL/GenBank/DDBJ databases">
        <title>A draft genome assembly of the solar-powered sea slug Elysia chlorotica.</title>
        <authorList>
            <person name="Cai H."/>
            <person name="Li Q."/>
            <person name="Fang X."/>
            <person name="Li J."/>
            <person name="Curtis N.E."/>
            <person name="Altenburger A."/>
            <person name="Shibata T."/>
            <person name="Feng M."/>
            <person name="Maeda T."/>
            <person name="Schwartz J.A."/>
            <person name="Shigenobu S."/>
            <person name="Lundholm N."/>
            <person name="Nishiyama T."/>
            <person name="Yang H."/>
            <person name="Hasebe M."/>
            <person name="Li S."/>
            <person name="Pierce S.K."/>
            <person name="Wang J."/>
        </authorList>
    </citation>
    <scope>NUCLEOTIDE SEQUENCE [LARGE SCALE GENOMIC DNA]</scope>
    <source>
        <strain evidence="2">EC2010</strain>
        <tissue evidence="2">Whole organism of an adult</tissue>
    </source>
</reference>
<feature type="region of interest" description="Disordered" evidence="1">
    <location>
        <begin position="21"/>
        <end position="45"/>
    </location>
</feature>
<evidence type="ECO:0000313" key="3">
    <source>
        <dbReference type="Proteomes" id="UP000271974"/>
    </source>
</evidence>
<feature type="region of interest" description="Disordered" evidence="1">
    <location>
        <begin position="547"/>
        <end position="569"/>
    </location>
</feature>
<proteinExistence type="predicted"/>
<name>A0A3S1BDT5_ELYCH</name>
<dbReference type="EMBL" id="RQTK01000507">
    <property type="protein sequence ID" value="RUS78473.1"/>
    <property type="molecule type" value="Genomic_DNA"/>
</dbReference>
<dbReference type="AlphaFoldDB" id="A0A3S1BDT5"/>
<feature type="compositionally biased region" description="Polar residues" evidence="1">
    <location>
        <begin position="21"/>
        <end position="30"/>
    </location>
</feature>
<accession>A0A3S1BDT5</accession>
<feature type="region of interest" description="Disordered" evidence="1">
    <location>
        <begin position="613"/>
        <end position="633"/>
    </location>
</feature>
<gene>
    <name evidence="2" type="ORF">EGW08_013761</name>
</gene>
<organism evidence="2 3">
    <name type="scientific">Elysia chlorotica</name>
    <name type="common">Eastern emerald elysia</name>
    <name type="synonym">Sea slug</name>
    <dbReference type="NCBI Taxonomy" id="188477"/>
    <lineage>
        <taxon>Eukaryota</taxon>
        <taxon>Metazoa</taxon>
        <taxon>Spiralia</taxon>
        <taxon>Lophotrochozoa</taxon>
        <taxon>Mollusca</taxon>
        <taxon>Gastropoda</taxon>
        <taxon>Heterobranchia</taxon>
        <taxon>Euthyneura</taxon>
        <taxon>Panpulmonata</taxon>
        <taxon>Sacoglossa</taxon>
        <taxon>Placobranchoidea</taxon>
        <taxon>Plakobranchidae</taxon>
        <taxon>Elysia</taxon>
    </lineage>
</organism>
<feature type="compositionally biased region" description="Polar residues" evidence="1">
    <location>
        <begin position="788"/>
        <end position="807"/>
    </location>
</feature>
<comment type="caution">
    <text evidence="2">The sequence shown here is derived from an EMBL/GenBank/DDBJ whole genome shotgun (WGS) entry which is preliminary data.</text>
</comment>
<dbReference type="Proteomes" id="UP000271974">
    <property type="component" value="Unassembled WGS sequence"/>
</dbReference>
<evidence type="ECO:0000256" key="1">
    <source>
        <dbReference type="SAM" id="MobiDB-lite"/>
    </source>
</evidence>
<keyword evidence="3" id="KW-1185">Reference proteome</keyword>
<feature type="compositionally biased region" description="Polar residues" evidence="1">
    <location>
        <begin position="547"/>
        <end position="567"/>
    </location>
</feature>
<sequence>MRPSTQIEENPAQCKQQAFNLVGASGSNADRGNEEKSQTPPSFLPRDNYAVALRSRQINDLSPVNAVCEKNPTVNEHREIIGDSSRDFSSRDSQDHLISQASLVTEDKERTVRGGSGYSEKARCEESNFLISSPRSEKEGNVFETEVSCTIIKQDDKAIDIRRNGCEGIPAHIDIESEIYCTRDESTYETDSTGSESGSETSLVEHVTDWSEQTAPRIPGVSGTDPLGAKTEGASLMQNNSYVNVHFTSPNTPNRFYETIEIATEEVGIITDTQKRTDKLGFRNSLGKEFVTMSKSEEVPIEHNNSKSRQFDRSNFDYSVSIKGVKNCDAHTKENDVSLSILQKTTFSTQNEDLNAIQKVNEDVELERLGLSKDELLKGENRNPCSFYPNSNFREPNSKGNSIKNKIGIAKFGSNVVVTSAKQSEHDGEHQVLQFNESIGDEDTAVIKDILKERKLKFISGNVERHNIDKAVCIRGLCTRPEAQCVGPPSRNKAGQAPGSVRGQNLAQSPSTAWKRLVESNIDSMLPAQRGTRCPAQDTVTLGYLSTSRATNSTSQPTGLIQPSDSNLNEELESFPGVSYNFVQTPKESFSDKDMNDSTPSMKICAARIDKMGTNHKDKNSTDGKNSDDSHVKPRSYIEKSLVWNNGDSDQDICSLISELENELKNSPLSPVSDTKPEYCETNGPLEFAQTSDSESKMFNQSPELEHAALPTVYSADRNTDPHAISLSLPDVNINHTGTDDIVQYHEITGNLSSEISSSIACAGHKIQEELVVGNAVSEFAMPTSISSKIPASESRPQLNVSKTLKPSANPDGREYSPRVTGYIKATDVATATDAMAATEATEATEAH</sequence>